<sequence>MKAFTLLELLLVLAITTALMSSGLAGLSYLRKSQYVQAEAENIREFLREVKSKAMTSSLNNDRQWVYGYLVKIEEGENKLFVCELLHTGEGIPQDVSLFWDNGSWWNQDCTTVGYTPFGQLDIETTCDKIGFSSVNGFMHIWPSDNGDSCQLTLDYGGMKRNVVIDTSKGDIHIAQGV</sequence>
<proteinExistence type="predicted"/>
<organism evidence="1">
    <name type="scientific">candidate division CPR3 bacterium</name>
    <dbReference type="NCBI Taxonomy" id="2268181"/>
    <lineage>
        <taxon>Bacteria</taxon>
        <taxon>Bacteria division CPR3</taxon>
    </lineage>
</organism>
<evidence type="ECO:0000313" key="1">
    <source>
        <dbReference type="EMBL" id="HHR92332.1"/>
    </source>
</evidence>
<evidence type="ECO:0008006" key="2">
    <source>
        <dbReference type="Google" id="ProtNLM"/>
    </source>
</evidence>
<dbReference type="AlphaFoldDB" id="A0A7C5URV3"/>
<comment type="caution">
    <text evidence="1">The sequence shown here is derived from an EMBL/GenBank/DDBJ whole genome shotgun (WGS) entry which is preliminary data.</text>
</comment>
<name>A0A7C5URV3_UNCC3</name>
<gene>
    <name evidence="1" type="ORF">ENL96_02365</name>
</gene>
<reference evidence="1" key="1">
    <citation type="journal article" date="2020" name="mSystems">
        <title>Genome- and Community-Level Interaction Insights into Carbon Utilization and Element Cycling Functions of Hydrothermarchaeota in Hydrothermal Sediment.</title>
        <authorList>
            <person name="Zhou Z."/>
            <person name="Liu Y."/>
            <person name="Xu W."/>
            <person name="Pan J."/>
            <person name="Luo Z.H."/>
            <person name="Li M."/>
        </authorList>
    </citation>
    <scope>NUCLEOTIDE SEQUENCE [LARGE SCALE GENOMIC DNA]</scope>
    <source>
        <strain evidence="1">SpSt-1042</strain>
    </source>
</reference>
<dbReference type="EMBL" id="DRVY01000069">
    <property type="protein sequence ID" value="HHR92332.1"/>
    <property type="molecule type" value="Genomic_DNA"/>
</dbReference>
<protein>
    <recommendedName>
        <fullName evidence="2">Prepilin-type N-terminal cleavage/methylation domain-containing protein</fullName>
    </recommendedName>
</protein>
<accession>A0A7C5URV3</accession>
<dbReference type="SUPFAM" id="SSF54523">
    <property type="entry name" value="Pili subunits"/>
    <property type="match status" value="1"/>
</dbReference>
<dbReference type="InterPro" id="IPR045584">
    <property type="entry name" value="Pilin-like"/>
</dbReference>